<proteinExistence type="predicted"/>
<protein>
    <submittedName>
        <fullName evidence="1">Uncharacterized protein</fullName>
    </submittedName>
</protein>
<dbReference type="RefSeq" id="WP_046154139.1">
    <property type="nucleotide sequence ID" value="NZ_LAQU01000044.1"/>
</dbReference>
<dbReference type="AlphaFoldDB" id="A0A0F5JUR3"/>
<organism evidence="1 2">
    <name type="scientific">Robbsia andropogonis</name>
    <dbReference type="NCBI Taxonomy" id="28092"/>
    <lineage>
        <taxon>Bacteria</taxon>
        <taxon>Pseudomonadati</taxon>
        <taxon>Pseudomonadota</taxon>
        <taxon>Betaproteobacteria</taxon>
        <taxon>Burkholderiales</taxon>
        <taxon>Burkholderiaceae</taxon>
        <taxon>Robbsia</taxon>
    </lineage>
</organism>
<keyword evidence="2" id="KW-1185">Reference proteome</keyword>
<sequence>MRVSRDKMLVLFTERYLSEPDDEDSVTADFAEYLEKRRDAMSASDFTFLIRIGAQLVSRSLEESWNVIRAVESTTITRTVSTKIRAWSALHDDAFRRNPLDRRDTTPANAPLFNLPLVTTGMQTNIRPFSKLKTHGNAGNRVIHQECADLDMIALRVPFCERRQTRKEEWRAKAASFEAILALTRSTQARARKTVTRSRQGLNGEQTVI</sequence>
<reference evidence="1 2" key="1">
    <citation type="submission" date="2015-03" db="EMBL/GenBank/DDBJ databases">
        <title>Draft Genome Sequence of Burkholderia andropogonis type strain ICMP2807, isolated from Sorghum bicolor.</title>
        <authorList>
            <person name="Lopes-Santos L."/>
            <person name="Castro D.B."/>
            <person name="Ottoboni L.M."/>
            <person name="Park D."/>
            <person name="Weirc B.S."/>
            <person name="Destefano S.A."/>
        </authorList>
    </citation>
    <scope>NUCLEOTIDE SEQUENCE [LARGE SCALE GENOMIC DNA]</scope>
    <source>
        <strain evidence="1 2">ICMP2807</strain>
    </source>
</reference>
<comment type="caution">
    <text evidence="1">The sequence shown here is derived from an EMBL/GenBank/DDBJ whole genome shotgun (WGS) entry which is preliminary data.</text>
</comment>
<dbReference type="Proteomes" id="UP000033618">
    <property type="component" value="Unassembled WGS sequence"/>
</dbReference>
<dbReference type="PATRIC" id="fig|28092.6.peg.5499"/>
<evidence type="ECO:0000313" key="2">
    <source>
        <dbReference type="Proteomes" id="UP000033618"/>
    </source>
</evidence>
<dbReference type="EMBL" id="LAQU01000044">
    <property type="protein sequence ID" value="KKB61415.1"/>
    <property type="molecule type" value="Genomic_DNA"/>
</dbReference>
<evidence type="ECO:0000313" key="1">
    <source>
        <dbReference type="EMBL" id="KKB61415.1"/>
    </source>
</evidence>
<name>A0A0F5JUR3_9BURK</name>
<accession>A0A0F5JUR3</accession>
<gene>
    <name evidence="1" type="ORF">WM40_23400</name>
</gene>